<feature type="domain" description="HTH marR-type" evidence="1">
    <location>
        <begin position="1"/>
        <end position="136"/>
    </location>
</feature>
<keyword evidence="3" id="KW-1185">Reference proteome</keyword>
<evidence type="ECO:0000313" key="2">
    <source>
        <dbReference type="EMBL" id="QDL93217.1"/>
    </source>
</evidence>
<evidence type="ECO:0000313" key="3">
    <source>
        <dbReference type="Proteomes" id="UP000305888"/>
    </source>
</evidence>
<dbReference type="KEGG" id="ppru:FDP22_16360"/>
<dbReference type="OrthoDB" id="8907575at2"/>
<dbReference type="RefSeq" id="WP_138575320.1">
    <property type="nucleotide sequence ID" value="NZ_CP040818.1"/>
</dbReference>
<dbReference type="InterPro" id="IPR036390">
    <property type="entry name" value="WH_DNA-bd_sf"/>
</dbReference>
<organism evidence="2 3">
    <name type="scientific">Paroceanicella profunda</name>
    <dbReference type="NCBI Taxonomy" id="2579971"/>
    <lineage>
        <taxon>Bacteria</taxon>
        <taxon>Pseudomonadati</taxon>
        <taxon>Pseudomonadota</taxon>
        <taxon>Alphaproteobacteria</taxon>
        <taxon>Rhodobacterales</taxon>
        <taxon>Paracoccaceae</taxon>
        <taxon>Paroceanicella</taxon>
    </lineage>
</organism>
<dbReference type="PRINTS" id="PR00598">
    <property type="entry name" value="HTHMARR"/>
</dbReference>
<dbReference type="Gene3D" id="1.10.10.10">
    <property type="entry name" value="Winged helix-like DNA-binding domain superfamily/Winged helix DNA-binding domain"/>
    <property type="match status" value="1"/>
</dbReference>
<dbReference type="Proteomes" id="UP000305888">
    <property type="component" value="Chromosome"/>
</dbReference>
<accession>A0A5B8FIG3</accession>
<gene>
    <name evidence="2" type="ORF">FDP22_16360</name>
</gene>
<reference evidence="2 3" key="1">
    <citation type="submission" date="2019-06" db="EMBL/GenBank/DDBJ databases">
        <title>Genome sequence of Rhodobacteraceae bacterium D4M1.</title>
        <authorList>
            <person name="Cao J."/>
        </authorList>
    </citation>
    <scope>NUCLEOTIDE SEQUENCE [LARGE SCALE GENOMIC DNA]</scope>
    <source>
        <strain evidence="2 3">D4M1</strain>
    </source>
</reference>
<dbReference type="InterPro" id="IPR000835">
    <property type="entry name" value="HTH_MarR-typ"/>
</dbReference>
<dbReference type="PANTHER" id="PTHR33164">
    <property type="entry name" value="TRANSCRIPTIONAL REGULATOR, MARR FAMILY"/>
    <property type="match status" value="1"/>
</dbReference>
<dbReference type="SUPFAM" id="SSF46785">
    <property type="entry name" value="Winged helix' DNA-binding domain"/>
    <property type="match status" value="1"/>
</dbReference>
<dbReference type="PANTHER" id="PTHR33164:SF43">
    <property type="entry name" value="HTH-TYPE TRANSCRIPTIONAL REPRESSOR YETL"/>
    <property type="match status" value="1"/>
</dbReference>
<dbReference type="SMART" id="SM00347">
    <property type="entry name" value="HTH_MARR"/>
    <property type="match status" value="1"/>
</dbReference>
<dbReference type="InterPro" id="IPR039422">
    <property type="entry name" value="MarR/SlyA-like"/>
</dbReference>
<dbReference type="GO" id="GO:0003700">
    <property type="term" value="F:DNA-binding transcription factor activity"/>
    <property type="evidence" value="ECO:0007669"/>
    <property type="project" value="InterPro"/>
</dbReference>
<dbReference type="PROSITE" id="PS50995">
    <property type="entry name" value="HTH_MARR_2"/>
    <property type="match status" value="1"/>
</dbReference>
<dbReference type="InterPro" id="IPR036388">
    <property type="entry name" value="WH-like_DNA-bd_sf"/>
</dbReference>
<evidence type="ECO:0000259" key="1">
    <source>
        <dbReference type="PROSITE" id="PS50995"/>
    </source>
</evidence>
<dbReference type="GO" id="GO:0006950">
    <property type="term" value="P:response to stress"/>
    <property type="evidence" value="ECO:0007669"/>
    <property type="project" value="TreeGrafter"/>
</dbReference>
<dbReference type="AlphaFoldDB" id="A0A5B8FIG3"/>
<name>A0A5B8FIG3_9RHOB</name>
<dbReference type="EMBL" id="CP040818">
    <property type="protein sequence ID" value="QDL93217.1"/>
    <property type="molecule type" value="Genomic_DNA"/>
</dbReference>
<proteinExistence type="predicted"/>
<dbReference type="Pfam" id="PF12802">
    <property type="entry name" value="MarR_2"/>
    <property type="match status" value="1"/>
</dbReference>
<protein>
    <submittedName>
        <fullName evidence="2">MarR family transcriptional regulator</fullName>
    </submittedName>
</protein>
<sequence>MTDVDGGRIFRLSLKLSTETLNEAAPEIEGQGFEPKAFFVLDGIEAQPSPAELARQLSMPKPTLTAYLKNLEARGYVKRSIDTRDLRRHRLELTPAGAEALAQARGALLRRYGERLVRLSDAEKTTLAALLEKLTG</sequence>